<protein>
    <submittedName>
        <fullName evidence="1">Uncharacterized protein</fullName>
    </submittedName>
</protein>
<dbReference type="Proteomes" id="UP000805193">
    <property type="component" value="Unassembled WGS sequence"/>
</dbReference>
<proteinExistence type="predicted"/>
<accession>A0AC60QVE5</accession>
<name>A0AC60QVE5_IXOPE</name>
<evidence type="ECO:0000313" key="1">
    <source>
        <dbReference type="EMBL" id="KAG0442491.1"/>
    </source>
</evidence>
<organism evidence="1 2">
    <name type="scientific">Ixodes persulcatus</name>
    <name type="common">Taiga tick</name>
    <dbReference type="NCBI Taxonomy" id="34615"/>
    <lineage>
        <taxon>Eukaryota</taxon>
        <taxon>Metazoa</taxon>
        <taxon>Ecdysozoa</taxon>
        <taxon>Arthropoda</taxon>
        <taxon>Chelicerata</taxon>
        <taxon>Arachnida</taxon>
        <taxon>Acari</taxon>
        <taxon>Parasitiformes</taxon>
        <taxon>Ixodida</taxon>
        <taxon>Ixodoidea</taxon>
        <taxon>Ixodidae</taxon>
        <taxon>Ixodinae</taxon>
        <taxon>Ixodes</taxon>
    </lineage>
</organism>
<comment type="caution">
    <text evidence="1">The sequence shown here is derived from an EMBL/GenBank/DDBJ whole genome shotgun (WGS) entry which is preliminary data.</text>
</comment>
<sequence>MAPVALRFFLLLASIFLFNSQEIIVEHPETTEPVAESPLEDSSTPQEPADVVDNSQTAPNVDDPVASAAIVPVSANPGNLTIARNESNPINCTPIVRDSDEPNRLIVVNGTALLQELTPAANKTNSTAGDCVVVTFYSPYCNFCARTAPFVNALPSAFPGLKFYAVDVIQSSQINMRYGLVAVPSILLFHNGRAVAKFNDSSPSIEGLTGFIARHTGVTPDRPLAPDSSGPMSDVPLEFIDWVLVSAWVFTAVCLIGAFLRSGLCKHMTASVQNAWREAQHQHPRLSCAGGC</sequence>
<evidence type="ECO:0000313" key="2">
    <source>
        <dbReference type="Proteomes" id="UP000805193"/>
    </source>
</evidence>
<dbReference type="EMBL" id="JABSTQ010004346">
    <property type="protein sequence ID" value="KAG0442491.1"/>
    <property type="molecule type" value="Genomic_DNA"/>
</dbReference>
<reference evidence="1 2" key="1">
    <citation type="journal article" date="2020" name="Cell">
        <title>Large-Scale Comparative Analyses of Tick Genomes Elucidate Their Genetic Diversity and Vector Capacities.</title>
        <authorList>
            <consortium name="Tick Genome and Microbiome Consortium (TIGMIC)"/>
            <person name="Jia N."/>
            <person name="Wang J."/>
            <person name="Shi W."/>
            <person name="Du L."/>
            <person name="Sun Y."/>
            <person name="Zhan W."/>
            <person name="Jiang J.F."/>
            <person name="Wang Q."/>
            <person name="Zhang B."/>
            <person name="Ji P."/>
            <person name="Bell-Sakyi L."/>
            <person name="Cui X.M."/>
            <person name="Yuan T.T."/>
            <person name="Jiang B.G."/>
            <person name="Yang W.F."/>
            <person name="Lam T.T."/>
            <person name="Chang Q.C."/>
            <person name="Ding S.J."/>
            <person name="Wang X.J."/>
            <person name="Zhu J.G."/>
            <person name="Ruan X.D."/>
            <person name="Zhao L."/>
            <person name="Wei J.T."/>
            <person name="Ye R.Z."/>
            <person name="Que T.C."/>
            <person name="Du C.H."/>
            <person name="Zhou Y.H."/>
            <person name="Cheng J.X."/>
            <person name="Dai P.F."/>
            <person name="Guo W.B."/>
            <person name="Han X.H."/>
            <person name="Huang E.J."/>
            <person name="Li L.F."/>
            <person name="Wei W."/>
            <person name="Gao Y.C."/>
            <person name="Liu J.Z."/>
            <person name="Shao H.Z."/>
            <person name="Wang X."/>
            <person name="Wang C.C."/>
            <person name="Yang T.C."/>
            <person name="Huo Q.B."/>
            <person name="Li W."/>
            <person name="Chen H.Y."/>
            <person name="Chen S.E."/>
            <person name="Zhou L.G."/>
            <person name="Ni X.B."/>
            <person name="Tian J.H."/>
            <person name="Sheng Y."/>
            <person name="Liu T."/>
            <person name="Pan Y.S."/>
            <person name="Xia L.Y."/>
            <person name="Li J."/>
            <person name="Zhao F."/>
            <person name="Cao W.C."/>
        </authorList>
    </citation>
    <scope>NUCLEOTIDE SEQUENCE [LARGE SCALE GENOMIC DNA]</scope>
    <source>
        <strain evidence="1">Iper-2018</strain>
    </source>
</reference>
<gene>
    <name evidence="1" type="ORF">HPB47_015683</name>
</gene>
<keyword evidence="2" id="KW-1185">Reference proteome</keyword>